<reference evidence="2" key="1">
    <citation type="journal article" date="2015" name="Nature">
        <title>Complex archaea that bridge the gap between prokaryotes and eukaryotes.</title>
        <authorList>
            <person name="Spang A."/>
            <person name="Saw J.H."/>
            <person name="Jorgensen S.L."/>
            <person name="Zaremba-Niedzwiedzka K."/>
            <person name="Martijn J."/>
            <person name="Lind A.E."/>
            <person name="van Eijk R."/>
            <person name="Schleper C."/>
            <person name="Guy L."/>
            <person name="Ettema T.J."/>
        </authorList>
    </citation>
    <scope>NUCLEOTIDE SEQUENCE</scope>
</reference>
<evidence type="ECO:0000259" key="1">
    <source>
        <dbReference type="PROSITE" id="PS51186"/>
    </source>
</evidence>
<dbReference type="GO" id="GO:0016747">
    <property type="term" value="F:acyltransferase activity, transferring groups other than amino-acyl groups"/>
    <property type="evidence" value="ECO:0007669"/>
    <property type="project" value="InterPro"/>
</dbReference>
<dbReference type="EMBL" id="LAZR01000316">
    <property type="protein sequence ID" value="KKN75083.1"/>
    <property type="molecule type" value="Genomic_DNA"/>
</dbReference>
<dbReference type="PROSITE" id="PS51186">
    <property type="entry name" value="GNAT"/>
    <property type="match status" value="1"/>
</dbReference>
<dbReference type="InterPro" id="IPR000182">
    <property type="entry name" value="GNAT_dom"/>
</dbReference>
<dbReference type="CDD" id="cd04301">
    <property type="entry name" value="NAT_SF"/>
    <property type="match status" value="1"/>
</dbReference>
<comment type="caution">
    <text evidence="2">The sequence shown here is derived from an EMBL/GenBank/DDBJ whole genome shotgun (WGS) entry which is preliminary data.</text>
</comment>
<dbReference type="Pfam" id="PF00583">
    <property type="entry name" value="Acetyltransf_1"/>
    <property type="match status" value="1"/>
</dbReference>
<accession>A0A0F9WAC3</accession>
<organism evidence="2">
    <name type="scientific">marine sediment metagenome</name>
    <dbReference type="NCBI Taxonomy" id="412755"/>
    <lineage>
        <taxon>unclassified sequences</taxon>
        <taxon>metagenomes</taxon>
        <taxon>ecological metagenomes</taxon>
    </lineage>
</organism>
<gene>
    <name evidence="2" type="ORF">LCGC14_0384570</name>
</gene>
<proteinExistence type="predicted"/>
<feature type="domain" description="N-acetyltransferase" evidence="1">
    <location>
        <begin position="1"/>
        <end position="153"/>
    </location>
</feature>
<dbReference type="SUPFAM" id="SSF55729">
    <property type="entry name" value="Acyl-CoA N-acyltransferases (Nat)"/>
    <property type="match status" value="1"/>
</dbReference>
<evidence type="ECO:0000313" key="2">
    <source>
        <dbReference type="EMBL" id="KKN75083.1"/>
    </source>
</evidence>
<sequence>MIIRPAVTTDIDQLVVMSEKFYITAHLDEVGLGRRNESVADYIKMMLPLDLFAIFVAIEAGWIRGTISGIRYPWLMDMSQVLLMENWWWVDPDYRGSGMQKRLEAELIAWGKEGGASRLIMVVSEGLTKKDALRRYYGRKGFEPMETHYIREI</sequence>
<dbReference type="AlphaFoldDB" id="A0A0F9WAC3"/>
<dbReference type="Gene3D" id="3.40.630.30">
    <property type="match status" value="1"/>
</dbReference>
<name>A0A0F9WAC3_9ZZZZ</name>
<protein>
    <recommendedName>
        <fullName evidence="1">N-acetyltransferase domain-containing protein</fullName>
    </recommendedName>
</protein>
<dbReference type="InterPro" id="IPR016181">
    <property type="entry name" value="Acyl_CoA_acyltransferase"/>
</dbReference>